<keyword evidence="4" id="KW-1133">Transmembrane helix</keyword>
<protein>
    <submittedName>
        <fullName evidence="5">Monovalent cation/H(+) antiporter subunit G</fullName>
    </submittedName>
</protein>
<dbReference type="PANTHER" id="PTHR34703:SF1">
    <property type="entry name" value="ANTIPORTER SUBUNIT MNHG2-RELATED"/>
    <property type="match status" value="1"/>
</dbReference>
<dbReference type="InterPro" id="IPR005133">
    <property type="entry name" value="PhaG_MnhG_YufB"/>
</dbReference>
<evidence type="ECO:0000313" key="5">
    <source>
        <dbReference type="EMBL" id="MFC2948429.1"/>
    </source>
</evidence>
<evidence type="ECO:0000256" key="2">
    <source>
        <dbReference type="ARBA" id="ARBA00008404"/>
    </source>
</evidence>
<name>A0ABV7A5S4_9BACI</name>
<keyword evidence="4" id="KW-0812">Transmembrane</keyword>
<evidence type="ECO:0000313" key="6">
    <source>
        <dbReference type="Proteomes" id="UP001595387"/>
    </source>
</evidence>
<evidence type="ECO:0000256" key="1">
    <source>
        <dbReference type="ARBA" id="ARBA00004141"/>
    </source>
</evidence>
<dbReference type="NCBIfam" id="TIGR01300">
    <property type="entry name" value="CPA3_mnhG_phaG"/>
    <property type="match status" value="1"/>
</dbReference>
<reference evidence="6" key="1">
    <citation type="journal article" date="2019" name="Int. J. Syst. Evol. Microbiol.">
        <title>The Global Catalogue of Microorganisms (GCM) 10K type strain sequencing project: providing services to taxonomists for standard genome sequencing and annotation.</title>
        <authorList>
            <consortium name="The Broad Institute Genomics Platform"/>
            <consortium name="The Broad Institute Genome Sequencing Center for Infectious Disease"/>
            <person name="Wu L."/>
            <person name="Ma J."/>
        </authorList>
    </citation>
    <scope>NUCLEOTIDE SEQUENCE [LARGE SCALE GENOMIC DNA]</scope>
    <source>
        <strain evidence="6">KCTC 13193</strain>
    </source>
</reference>
<dbReference type="Pfam" id="PF03334">
    <property type="entry name" value="PhaG_MnhG_YufB"/>
    <property type="match status" value="1"/>
</dbReference>
<keyword evidence="3" id="KW-0813">Transport</keyword>
<dbReference type="PANTHER" id="PTHR34703">
    <property type="entry name" value="ANTIPORTER SUBUNIT MNHG2-RELATED"/>
    <property type="match status" value="1"/>
</dbReference>
<feature type="transmembrane region" description="Helical" evidence="4">
    <location>
        <begin position="73"/>
        <end position="93"/>
    </location>
</feature>
<comment type="similarity">
    <text evidence="2">Belongs to the CPA3 antiporters (TC 2.A.63) subunit G family.</text>
</comment>
<dbReference type="RefSeq" id="WP_390305405.1">
    <property type="nucleotide sequence ID" value="NZ_JBHRRZ010000015.1"/>
</dbReference>
<evidence type="ECO:0000256" key="4">
    <source>
        <dbReference type="SAM" id="Phobius"/>
    </source>
</evidence>
<keyword evidence="3" id="KW-0050">Antiport</keyword>
<comment type="caution">
    <text evidence="5">The sequence shown here is derived from an EMBL/GenBank/DDBJ whole genome shotgun (WGS) entry which is preliminary data.</text>
</comment>
<feature type="transmembrane region" description="Helical" evidence="4">
    <location>
        <begin position="12"/>
        <end position="36"/>
    </location>
</feature>
<accession>A0ABV7A5S4</accession>
<evidence type="ECO:0000256" key="3">
    <source>
        <dbReference type="ARBA" id="ARBA00022449"/>
    </source>
</evidence>
<sequence>MIETWSNIIINIATVIALLIGTFFIVSAAIGVVRFPDVYTRLHAATKAATLGVSSILIGAFLFLYFHESIVSGKLLVGIVFILLTAPVGAHMLGRAAHAVGVKPVLRNRQDAYQDALEKRKLND</sequence>
<comment type="subcellular location">
    <subcellularLocation>
        <location evidence="1">Membrane</location>
        <topology evidence="1">Multi-pass membrane protein</topology>
    </subcellularLocation>
</comment>
<keyword evidence="6" id="KW-1185">Reference proteome</keyword>
<gene>
    <name evidence="5" type="primary">mnhG</name>
    <name evidence="5" type="ORF">ACFODW_08755</name>
</gene>
<feature type="transmembrane region" description="Helical" evidence="4">
    <location>
        <begin position="48"/>
        <end position="67"/>
    </location>
</feature>
<organism evidence="5 6">
    <name type="scientific">Virgibacillus sediminis</name>
    <dbReference type="NCBI Taxonomy" id="202260"/>
    <lineage>
        <taxon>Bacteria</taxon>
        <taxon>Bacillati</taxon>
        <taxon>Bacillota</taxon>
        <taxon>Bacilli</taxon>
        <taxon>Bacillales</taxon>
        <taxon>Bacillaceae</taxon>
        <taxon>Virgibacillus</taxon>
    </lineage>
</organism>
<dbReference type="Proteomes" id="UP001595387">
    <property type="component" value="Unassembled WGS sequence"/>
</dbReference>
<proteinExistence type="inferred from homology"/>
<dbReference type="EMBL" id="JBHRRZ010000015">
    <property type="protein sequence ID" value="MFC2948429.1"/>
    <property type="molecule type" value="Genomic_DNA"/>
</dbReference>
<keyword evidence="4" id="KW-0472">Membrane</keyword>
<dbReference type="NCBIfam" id="NF009314">
    <property type="entry name" value="PRK12674.1-2"/>
    <property type="match status" value="1"/>
</dbReference>